<feature type="transmembrane region" description="Helical" evidence="11">
    <location>
        <begin position="12"/>
        <end position="35"/>
    </location>
</feature>
<dbReference type="Gene3D" id="1.10.287.130">
    <property type="match status" value="1"/>
</dbReference>
<dbReference type="RefSeq" id="WP_070935157.1">
    <property type="nucleotide sequence ID" value="NZ_MLIK01000004.1"/>
</dbReference>
<evidence type="ECO:0000256" key="2">
    <source>
        <dbReference type="ARBA" id="ARBA00004236"/>
    </source>
</evidence>
<keyword evidence="7 13" id="KW-0418">Kinase</keyword>
<dbReference type="GO" id="GO:0000155">
    <property type="term" value="F:phosphorelay sensor kinase activity"/>
    <property type="evidence" value="ECO:0007669"/>
    <property type="project" value="InterPro"/>
</dbReference>
<dbReference type="InterPro" id="IPR004358">
    <property type="entry name" value="Sig_transdc_His_kin-like_C"/>
</dbReference>
<dbReference type="InterPro" id="IPR036890">
    <property type="entry name" value="HATPase_C_sf"/>
</dbReference>
<dbReference type="GeneID" id="57165351"/>
<keyword evidence="4" id="KW-0597">Phosphoprotein</keyword>
<dbReference type="PANTHER" id="PTHR45436:SF5">
    <property type="entry name" value="SENSOR HISTIDINE KINASE TRCS"/>
    <property type="match status" value="1"/>
</dbReference>
<protein>
    <recommendedName>
        <fullName evidence="3">histidine kinase</fullName>
        <ecNumber evidence="3">2.7.13.3</ecNumber>
    </recommendedName>
</protein>
<keyword evidence="6 11" id="KW-0812">Transmembrane</keyword>
<dbReference type="EC" id="2.7.13.3" evidence="3"/>
<dbReference type="SUPFAM" id="SSF47384">
    <property type="entry name" value="Homodimeric domain of signal transducing histidine kinase"/>
    <property type="match status" value="1"/>
</dbReference>
<evidence type="ECO:0000256" key="4">
    <source>
        <dbReference type="ARBA" id="ARBA00022553"/>
    </source>
</evidence>
<evidence type="ECO:0000256" key="11">
    <source>
        <dbReference type="SAM" id="Phobius"/>
    </source>
</evidence>
<feature type="domain" description="Histidine kinase" evidence="12">
    <location>
        <begin position="220"/>
        <end position="430"/>
    </location>
</feature>
<keyword evidence="5" id="KW-0808">Transferase</keyword>
<evidence type="ECO:0000256" key="10">
    <source>
        <dbReference type="ARBA" id="ARBA00023136"/>
    </source>
</evidence>
<dbReference type="InterPro" id="IPR003594">
    <property type="entry name" value="HATPase_dom"/>
</dbReference>
<dbReference type="STRING" id="948102.BKG76_00950"/>
<dbReference type="PRINTS" id="PR00344">
    <property type="entry name" value="BCTRLSENSOR"/>
</dbReference>
<evidence type="ECO:0000313" key="14">
    <source>
        <dbReference type="Proteomes" id="UP000179616"/>
    </source>
</evidence>
<dbReference type="Gene3D" id="6.10.340.10">
    <property type="match status" value="1"/>
</dbReference>
<dbReference type="CDD" id="cd00075">
    <property type="entry name" value="HATPase"/>
    <property type="match status" value="1"/>
</dbReference>
<accession>A0A1S1LDB0</accession>
<dbReference type="CDD" id="cd00082">
    <property type="entry name" value="HisKA"/>
    <property type="match status" value="1"/>
</dbReference>
<comment type="subcellular location">
    <subcellularLocation>
        <location evidence="2">Cell membrane</location>
    </subcellularLocation>
</comment>
<gene>
    <name evidence="13" type="ORF">BKG76_00950</name>
</gene>
<dbReference type="PROSITE" id="PS50109">
    <property type="entry name" value="HIS_KIN"/>
    <property type="match status" value="1"/>
</dbReference>
<feature type="transmembrane region" description="Helical" evidence="11">
    <location>
        <begin position="131"/>
        <end position="153"/>
    </location>
</feature>
<dbReference type="EMBL" id="MLIK01000004">
    <property type="protein sequence ID" value="OHU30378.1"/>
    <property type="molecule type" value="Genomic_DNA"/>
</dbReference>
<dbReference type="InterPro" id="IPR050428">
    <property type="entry name" value="TCS_sensor_his_kinase"/>
</dbReference>
<evidence type="ECO:0000256" key="7">
    <source>
        <dbReference type="ARBA" id="ARBA00022777"/>
    </source>
</evidence>
<dbReference type="AlphaFoldDB" id="A0A1S1LDB0"/>
<evidence type="ECO:0000256" key="3">
    <source>
        <dbReference type="ARBA" id="ARBA00012438"/>
    </source>
</evidence>
<dbReference type="GO" id="GO:0005886">
    <property type="term" value="C:plasma membrane"/>
    <property type="evidence" value="ECO:0007669"/>
    <property type="project" value="UniProtKB-SubCell"/>
</dbReference>
<dbReference type="InterPro" id="IPR005467">
    <property type="entry name" value="His_kinase_dom"/>
</dbReference>
<comment type="catalytic activity">
    <reaction evidence="1">
        <text>ATP + protein L-histidine = ADP + protein N-phospho-L-histidine.</text>
        <dbReference type="EC" id="2.7.13.3"/>
    </reaction>
</comment>
<keyword evidence="10 11" id="KW-0472">Membrane</keyword>
<dbReference type="Proteomes" id="UP000179616">
    <property type="component" value="Unassembled WGS sequence"/>
</dbReference>
<keyword evidence="9" id="KW-0902">Two-component regulatory system</keyword>
<dbReference type="OrthoDB" id="5241347at2"/>
<proteinExistence type="predicted"/>
<comment type="caution">
    <text evidence="13">The sequence shown here is derived from an EMBL/GenBank/DDBJ whole genome shotgun (WGS) entry which is preliminary data.</text>
</comment>
<dbReference type="SMART" id="SM00388">
    <property type="entry name" value="HisKA"/>
    <property type="match status" value="1"/>
</dbReference>
<dbReference type="Gene3D" id="3.30.565.10">
    <property type="entry name" value="Histidine kinase-like ATPase, C-terminal domain"/>
    <property type="match status" value="1"/>
</dbReference>
<dbReference type="SMART" id="SM00387">
    <property type="entry name" value="HATPase_c"/>
    <property type="match status" value="1"/>
</dbReference>
<evidence type="ECO:0000256" key="5">
    <source>
        <dbReference type="ARBA" id="ARBA00022679"/>
    </source>
</evidence>
<evidence type="ECO:0000256" key="1">
    <source>
        <dbReference type="ARBA" id="ARBA00000085"/>
    </source>
</evidence>
<dbReference type="InterPro" id="IPR003661">
    <property type="entry name" value="HisK_dim/P_dom"/>
</dbReference>
<reference evidence="13 14" key="1">
    <citation type="submission" date="2016-10" db="EMBL/GenBank/DDBJ databases">
        <title>Evaluation of Human, Veterinary and Environmental Mycobacterium chelonae Isolates by Core Genome Phylogenomic Analysis, Targeted Gene Comparison, and Anti-microbial Susceptibility Patterns: A Tale of Mistaken Identities.</title>
        <authorList>
            <person name="Fogelson S.B."/>
            <person name="Camus A.C."/>
            <person name="Lorenz W."/>
            <person name="Vasireddy R."/>
            <person name="Vasireddy S."/>
            <person name="Smith T."/>
            <person name="Brown-Elliott B.A."/>
            <person name="Wallace R.J.Jr."/>
            <person name="Hasan N.A."/>
            <person name="Reischl U."/>
            <person name="Sanchez S."/>
        </authorList>
    </citation>
    <scope>NUCLEOTIDE SEQUENCE [LARGE SCALE GENOMIC DNA]</scope>
    <source>
        <strain evidence="13 14">1559</strain>
    </source>
</reference>
<organism evidence="13 14">
    <name type="scientific">Mycobacteroides franklinii</name>
    <dbReference type="NCBI Taxonomy" id="948102"/>
    <lineage>
        <taxon>Bacteria</taxon>
        <taxon>Bacillati</taxon>
        <taxon>Actinomycetota</taxon>
        <taxon>Actinomycetes</taxon>
        <taxon>Mycobacteriales</taxon>
        <taxon>Mycobacteriaceae</taxon>
        <taxon>Mycobacteroides</taxon>
    </lineage>
</organism>
<dbReference type="PANTHER" id="PTHR45436">
    <property type="entry name" value="SENSOR HISTIDINE KINASE YKOH"/>
    <property type="match status" value="1"/>
</dbReference>
<sequence length="433" mass="46167">MKRSLSLRTRVAVAAFLAAGLMVALMGIVAGIALVRNDTRQLDRRLDMLTDAVQATTRHGETTFVLTVRDSKSGGLVIFRGVELPRMPLGTGNVTVGDVNYRVRTIENPEEQTVISLGTRSDTVLVNHRGIPVFIALGVLSMLLAGGFAWLFAGRAMRPLHQLTEQTRQLDTDGLQVAAVRGARESEELAEAMAAMLGRVSAAQSETTKSLLAARDFAASAAHELRTPLTAMRADLDTLRAHDLSNEERVEVIGDLQRAQRRVEATITALGQLASGDLARTEDRELVDIADLLDRVAGDALMHRADAPEITVHADDGGVVLGWPDGLRLAVDNLVRNAINHGDAKHIVLSANRLDNRLVIEVDDDGNGLPEADRERVLGRFERGPGAKPGGLGLGLALVAQQAALHGGEVVLSSSPLGGLRATLTIVADRPAG</sequence>
<evidence type="ECO:0000313" key="13">
    <source>
        <dbReference type="EMBL" id="OHU30378.1"/>
    </source>
</evidence>
<dbReference type="InterPro" id="IPR036097">
    <property type="entry name" value="HisK_dim/P_sf"/>
</dbReference>
<dbReference type="SUPFAM" id="SSF55874">
    <property type="entry name" value="ATPase domain of HSP90 chaperone/DNA topoisomerase II/histidine kinase"/>
    <property type="match status" value="1"/>
</dbReference>
<evidence type="ECO:0000256" key="6">
    <source>
        <dbReference type="ARBA" id="ARBA00022692"/>
    </source>
</evidence>
<dbReference type="Pfam" id="PF02518">
    <property type="entry name" value="HATPase_c"/>
    <property type="match status" value="1"/>
</dbReference>
<name>A0A1S1LDB0_9MYCO</name>
<evidence type="ECO:0000256" key="8">
    <source>
        <dbReference type="ARBA" id="ARBA00022989"/>
    </source>
</evidence>
<evidence type="ECO:0000259" key="12">
    <source>
        <dbReference type="PROSITE" id="PS50109"/>
    </source>
</evidence>
<keyword evidence="8 11" id="KW-1133">Transmembrane helix</keyword>
<dbReference type="Pfam" id="PF00512">
    <property type="entry name" value="HisKA"/>
    <property type="match status" value="1"/>
</dbReference>
<evidence type="ECO:0000256" key="9">
    <source>
        <dbReference type="ARBA" id="ARBA00023012"/>
    </source>
</evidence>